<sequence>MDLLRERTKMSKKKRKLVLFSPILYIEESWIHEEELTIFEE</sequence>
<evidence type="ECO:0000313" key="1">
    <source>
        <dbReference type="EMBL" id="GAG54148.1"/>
    </source>
</evidence>
<name>X0Z0X8_9ZZZZ</name>
<reference evidence="1" key="1">
    <citation type="journal article" date="2014" name="Front. Microbiol.">
        <title>High frequency of phylogenetically diverse reductive dehalogenase-homologous genes in deep subseafloor sedimentary metagenomes.</title>
        <authorList>
            <person name="Kawai M."/>
            <person name="Futagami T."/>
            <person name="Toyoda A."/>
            <person name="Takaki Y."/>
            <person name="Nishi S."/>
            <person name="Hori S."/>
            <person name="Arai W."/>
            <person name="Tsubouchi T."/>
            <person name="Morono Y."/>
            <person name="Uchiyama I."/>
            <person name="Ito T."/>
            <person name="Fujiyama A."/>
            <person name="Inagaki F."/>
            <person name="Takami H."/>
        </authorList>
    </citation>
    <scope>NUCLEOTIDE SEQUENCE</scope>
    <source>
        <strain evidence="1">Expedition CK06-06</strain>
    </source>
</reference>
<gene>
    <name evidence="1" type="ORF">S01H4_13148</name>
</gene>
<accession>X0Z0X8</accession>
<dbReference type="EMBL" id="BART01005802">
    <property type="protein sequence ID" value="GAG54148.1"/>
    <property type="molecule type" value="Genomic_DNA"/>
</dbReference>
<organism evidence="1">
    <name type="scientific">marine sediment metagenome</name>
    <dbReference type="NCBI Taxonomy" id="412755"/>
    <lineage>
        <taxon>unclassified sequences</taxon>
        <taxon>metagenomes</taxon>
        <taxon>ecological metagenomes</taxon>
    </lineage>
</organism>
<protein>
    <submittedName>
        <fullName evidence="1">Uncharacterized protein</fullName>
    </submittedName>
</protein>
<comment type="caution">
    <text evidence="1">The sequence shown here is derived from an EMBL/GenBank/DDBJ whole genome shotgun (WGS) entry which is preliminary data.</text>
</comment>
<proteinExistence type="predicted"/>
<dbReference type="AlphaFoldDB" id="X0Z0X8"/>